<evidence type="ECO:0000256" key="8">
    <source>
        <dbReference type="ARBA" id="ARBA00029447"/>
    </source>
</evidence>
<proteinExistence type="inferred from homology"/>
<dbReference type="InterPro" id="IPR004089">
    <property type="entry name" value="MCPsignal_dom"/>
</dbReference>
<dbReference type="AlphaFoldDB" id="A0A841R9C2"/>
<evidence type="ECO:0000256" key="3">
    <source>
        <dbReference type="ARBA" id="ARBA00022500"/>
    </source>
</evidence>
<dbReference type="Gene3D" id="3.30.450.20">
    <property type="entry name" value="PAS domain"/>
    <property type="match status" value="1"/>
</dbReference>
<keyword evidence="7 9" id="KW-0807">Transducer</keyword>
<comment type="subcellular location">
    <subcellularLocation>
        <location evidence="1">Cell membrane</location>
        <topology evidence="1">Multi-pass membrane protein</topology>
    </subcellularLocation>
</comment>
<evidence type="ECO:0000313" key="13">
    <source>
        <dbReference type="EMBL" id="MBB6479961.1"/>
    </source>
</evidence>
<evidence type="ECO:0000313" key="14">
    <source>
        <dbReference type="Proteomes" id="UP000587760"/>
    </source>
</evidence>
<dbReference type="GO" id="GO:0007165">
    <property type="term" value="P:signal transduction"/>
    <property type="evidence" value="ECO:0007669"/>
    <property type="project" value="UniProtKB-KW"/>
</dbReference>
<dbReference type="PROSITE" id="PS50111">
    <property type="entry name" value="CHEMOTAXIS_TRANSDUC_2"/>
    <property type="match status" value="1"/>
</dbReference>
<dbReference type="EMBL" id="JACHGJ010000002">
    <property type="protein sequence ID" value="MBB6479961.1"/>
    <property type="molecule type" value="Genomic_DNA"/>
</dbReference>
<dbReference type="SMART" id="SM00283">
    <property type="entry name" value="MA"/>
    <property type="match status" value="1"/>
</dbReference>
<comment type="caution">
    <text evidence="13">The sequence shown here is derived from an EMBL/GenBank/DDBJ whole genome shotgun (WGS) entry which is preliminary data.</text>
</comment>
<evidence type="ECO:0000259" key="12">
    <source>
        <dbReference type="PROSITE" id="PS50885"/>
    </source>
</evidence>
<evidence type="ECO:0000256" key="1">
    <source>
        <dbReference type="ARBA" id="ARBA00004651"/>
    </source>
</evidence>
<evidence type="ECO:0000256" key="7">
    <source>
        <dbReference type="ARBA" id="ARBA00023224"/>
    </source>
</evidence>
<evidence type="ECO:0000256" key="10">
    <source>
        <dbReference type="SAM" id="Phobius"/>
    </source>
</evidence>
<evidence type="ECO:0000256" key="5">
    <source>
        <dbReference type="ARBA" id="ARBA00022989"/>
    </source>
</evidence>
<dbReference type="PANTHER" id="PTHR32089">
    <property type="entry name" value="METHYL-ACCEPTING CHEMOTAXIS PROTEIN MCPB"/>
    <property type="match status" value="1"/>
</dbReference>
<dbReference type="GO" id="GO:0005886">
    <property type="term" value="C:plasma membrane"/>
    <property type="evidence" value="ECO:0007669"/>
    <property type="project" value="UniProtKB-SubCell"/>
</dbReference>
<dbReference type="PROSITE" id="PS50885">
    <property type="entry name" value="HAMP"/>
    <property type="match status" value="1"/>
</dbReference>
<evidence type="ECO:0000256" key="2">
    <source>
        <dbReference type="ARBA" id="ARBA00022475"/>
    </source>
</evidence>
<protein>
    <submittedName>
        <fullName evidence="13">Methyl-accepting chemotaxis protein</fullName>
    </submittedName>
</protein>
<evidence type="ECO:0000259" key="11">
    <source>
        <dbReference type="PROSITE" id="PS50111"/>
    </source>
</evidence>
<dbReference type="CDD" id="cd12913">
    <property type="entry name" value="PDC1_MCP_like"/>
    <property type="match status" value="1"/>
</dbReference>
<evidence type="ECO:0000256" key="4">
    <source>
        <dbReference type="ARBA" id="ARBA00022692"/>
    </source>
</evidence>
<dbReference type="CDD" id="cd06225">
    <property type="entry name" value="HAMP"/>
    <property type="match status" value="1"/>
</dbReference>
<comment type="similarity">
    <text evidence="8">Belongs to the methyl-accepting chemotaxis (MCP) protein family.</text>
</comment>
<dbReference type="SUPFAM" id="SSF58104">
    <property type="entry name" value="Methyl-accepting chemotaxis protein (MCP) signaling domain"/>
    <property type="match status" value="1"/>
</dbReference>
<feature type="transmembrane region" description="Helical" evidence="10">
    <location>
        <begin position="312"/>
        <end position="330"/>
    </location>
</feature>
<dbReference type="Pfam" id="PF00015">
    <property type="entry name" value="MCPsignal"/>
    <property type="match status" value="1"/>
</dbReference>
<dbReference type="Proteomes" id="UP000587760">
    <property type="component" value="Unassembled WGS sequence"/>
</dbReference>
<dbReference type="GO" id="GO:0006935">
    <property type="term" value="P:chemotaxis"/>
    <property type="evidence" value="ECO:0007669"/>
    <property type="project" value="UniProtKB-KW"/>
</dbReference>
<keyword evidence="5 10" id="KW-1133">Transmembrane helix</keyword>
<dbReference type="Gene3D" id="6.10.340.10">
    <property type="match status" value="1"/>
</dbReference>
<keyword evidence="4 10" id="KW-0812">Transmembrane</keyword>
<gene>
    <name evidence="13" type="ORF">HNR50_001619</name>
</gene>
<evidence type="ECO:0000256" key="9">
    <source>
        <dbReference type="PROSITE-ProRule" id="PRU00284"/>
    </source>
</evidence>
<reference evidence="13 14" key="1">
    <citation type="submission" date="2020-08" db="EMBL/GenBank/DDBJ databases">
        <title>Genomic Encyclopedia of Type Strains, Phase IV (KMG-IV): sequencing the most valuable type-strain genomes for metagenomic binning, comparative biology and taxonomic classification.</title>
        <authorList>
            <person name="Goeker M."/>
        </authorList>
    </citation>
    <scope>NUCLEOTIDE SEQUENCE [LARGE SCALE GENOMIC DNA]</scope>
    <source>
        <strain evidence="13 14">DSM 2461</strain>
    </source>
</reference>
<dbReference type="InterPro" id="IPR033479">
    <property type="entry name" value="dCache_1"/>
</dbReference>
<organism evidence="13 14">
    <name type="scientific">Spirochaeta isovalerica</name>
    <dbReference type="NCBI Taxonomy" id="150"/>
    <lineage>
        <taxon>Bacteria</taxon>
        <taxon>Pseudomonadati</taxon>
        <taxon>Spirochaetota</taxon>
        <taxon>Spirochaetia</taxon>
        <taxon>Spirochaetales</taxon>
        <taxon>Spirochaetaceae</taxon>
        <taxon>Spirochaeta</taxon>
    </lineage>
</organism>
<keyword evidence="6 10" id="KW-0472">Membrane</keyword>
<dbReference type="Gene3D" id="1.10.287.950">
    <property type="entry name" value="Methyl-accepting chemotaxis protein"/>
    <property type="match status" value="1"/>
</dbReference>
<name>A0A841R9C2_9SPIO</name>
<dbReference type="RefSeq" id="WP_184745665.1">
    <property type="nucleotide sequence ID" value="NZ_JACHGJ010000002.1"/>
</dbReference>
<keyword evidence="3" id="KW-0145">Chemotaxis</keyword>
<dbReference type="Pfam" id="PF02743">
    <property type="entry name" value="dCache_1"/>
    <property type="match status" value="1"/>
</dbReference>
<feature type="domain" description="HAMP" evidence="12">
    <location>
        <begin position="332"/>
        <end position="386"/>
    </location>
</feature>
<keyword evidence="2" id="KW-1003">Cell membrane</keyword>
<accession>A0A841R9C2</accession>
<sequence length="720" mass="79972">MKLRFKFGIMLLLLPILLLTVIGAVTFLSQRQSLYEREREKQQILSAEITNQLYRYVAEKKQILKDMARLPAVIDMAESMPDTVNREDYEQNPHFADFQKIASVFLSEDTVDYVFMGSESSRYWITDYWEQLGEDYNTKEKNWYNEAVAINGLYCSPPYAPSNAPDTRVVTMTYPVRKGGKIVGVIGIDMGMKDVIAYLREKTEDSRAVLSLHSTLTDDNKYLYIYHPLYSMEEENQIVSYFTDMGVSEDDFSSFSESIYSHDPVQLEYRDGKGERKSIIKQMIPETSWALMIEFSIDEIYGNLSRETIRSILFIMVSLVALLALILFLLDRTVIRYIILASSNLENISRAGGDLTAGMIVRSHDEMGSLAASFNGFIEHLRTIVRGIKTTSHDISFQKDDLISNAEETMAATEEISSNILSIQGQIGNLDSVVHGVGEVVREIASRVEELKEGSSQQEMSVADATSAVGQMIASLQSVSATIGLKKEVFTELEKVITDAGERITNANSANEKTLHLAGQISEISAVISGIANQTNLLAMNAAIEAAHAGDSGKGFAVVADEIRKLAETSQQNSSVIKKTVNEILESVNIAYETAKNSDSAFSRVMKETKDAISAFDEISANTEELNHGSRQILNTAGQLKEISRVVDGDADNMKTGIKAVSESIEKLTQISSTVKQGIDEIQLGSKEIISSMHFVKDISDNIQRVSTDLEEAVDQFITE</sequence>
<feature type="domain" description="Methyl-accepting transducer" evidence="11">
    <location>
        <begin position="433"/>
        <end position="655"/>
    </location>
</feature>
<dbReference type="PANTHER" id="PTHR32089:SF112">
    <property type="entry name" value="LYSOZYME-LIKE PROTEIN-RELATED"/>
    <property type="match status" value="1"/>
</dbReference>
<dbReference type="InterPro" id="IPR003660">
    <property type="entry name" value="HAMP_dom"/>
</dbReference>
<dbReference type="SMART" id="SM00304">
    <property type="entry name" value="HAMP"/>
    <property type="match status" value="2"/>
</dbReference>
<keyword evidence="14" id="KW-1185">Reference proteome</keyword>
<evidence type="ECO:0000256" key="6">
    <source>
        <dbReference type="ARBA" id="ARBA00023136"/>
    </source>
</evidence>